<evidence type="ECO:0000313" key="7">
    <source>
        <dbReference type="EMBL" id="KAF5227482.1"/>
    </source>
</evidence>
<dbReference type="Pfam" id="PF00753">
    <property type="entry name" value="Lactamase_B"/>
    <property type="match status" value="1"/>
</dbReference>
<evidence type="ECO:0000256" key="2">
    <source>
        <dbReference type="ARBA" id="ARBA00022723"/>
    </source>
</evidence>
<dbReference type="CDD" id="cd16280">
    <property type="entry name" value="metallo-hydrolase-like_MBL-fold"/>
    <property type="match status" value="1"/>
</dbReference>
<gene>
    <name evidence="7" type="ORF">FAUST_11742</name>
</gene>
<keyword evidence="4" id="KW-0862">Zinc</keyword>
<proteinExistence type="predicted"/>
<dbReference type="SUPFAM" id="SSF56281">
    <property type="entry name" value="Metallo-hydrolase/oxidoreductase"/>
    <property type="match status" value="1"/>
</dbReference>
<dbReference type="PANTHER" id="PTHR43084">
    <property type="entry name" value="PERSULFIDE DIOXYGENASE ETHE1"/>
    <property type="match status" value="1"/>
</dbReference>
<keyword evidence="3" id="KW-0378">Hydrolase</keyword>
<dbReference type="SMART" id="SM00849">
    <property type="entry name" value="Lactamase_B"/>
    <property type="match status" value="1"/>
</dbReference>
<evidence type="ECO:0000256" key="3">
    <source>
        <dbReference type="ARBA" id="ARBA00022801"/>
    </source>
</evidence>
<dbReference type="PANTHER" id="PTHR43084:SF1">
    <property type="entry name" value="PERSULFIDE DIOXYGENASE ETHE1, MITOCHONDRIAL"/>
    <property type="match status" value="1"/>
</dbReference>
<dbReference type="EMBL" id="JAAMOD010000582">
    <property type="protein sequence ID" value="KAF5227482.1"/>
    <property type="molecule type" value="Genomic_DNA"/>
</dbReference>
<evidence type="ECO:0000256" key="5">
    <source>
        <dbReference type="SAM" id="SignalP"/>
    </source>
</evidence>
<dbReference type="AlphaFoldDB" id="A0AAN5YYZ7"/>
<evidence type="ECO:0000256" key="4">
    <source>
        <dbReference type="ARBA" id="ARBA00022833"/>
    </source>
</evidence>
<dbReference type="PROSITE" id="PS00743">
    <property type="entry name" value="BETA_LACTAMASE_B_1"/>
    <property type="match status" value="1"/>
</dbReference>
<keyword evidence="5" id="KW-0732">Signal</keyword>
<evidence type="ECO:0000313" key="8">
    <source>
        <dbReference type="Proteomes" id="UP000537989"/>
    </source>
</evidence>
<dbReference type="GO" id="GO:0006749">
    <property type="term" value="P:glutathione metabolic process"/>
    <property type="evidence" value="ECO:0007669"/>
    <property type="project" value="TreeGrafter"/>
</dbReference>
<organism evidence="7 8">
    <name type="scientific">Fusarium austroamericanum</name>
    <dbReference type="NCBI Taxonomy" id="282268"/>
    <lineage>
        <taxon>Eukaryota</taxon>
        <taxon>Fungi</taxon>
        <taxon>Dikarya</taxon>
        <taxon>Ascomycota</taxon>
        <taxon>Pezizomycotina</taxon>
        <taxon>Sordariomycetes</taxon>
        <taxon>Hypocreomycetidae</taxon>
        <taxon>Hypocreales</taxon>
        <taxon>Nectriaceae</taxon>
        <taxon>Fusarium</taxon>
    </lineage>
</organism>
<reference evidence="7 8" key="1">
    <citation type="submission" date="2020-02" db="EMBL/GenBank/DDBJ databases">
        <title>Identification and distribution of gene clusters putatively required for synthesis of sphingolipid metabolism inhibitors in phylogenetically diverse species of the filamentous fungus Fusarium.</title>
        <authorList>
            <person name="Kim H.-S."/>
            <person name="Busman M."/>
            <person name="Brown D.W."/>
            <person name="Divon H."/>
            <person name="Uhlig S."/>
            <person name="Proctor R.H."/>
        </authorList>
    </citation>
    <scope>NUCLEOTIDE SEQUENCE [LARGE SCALE GENOMIC DNA]</scope>
    <source>
        <strain evidence="7 8">NRRL 2903</strain>
    </source>
</reference>
<comment type="cofactor">
    <cofactor evidence="1">
        <name>Zn(2+)</name>
        <dbReference type="ChEBI" id="CHEBI:29105"/>
    </cofactor>
</comment>
<dbReference type="Proteomes" id="UP000537989">
    <property type="component" value="Unassembled WGS sequence"/>
</dbReference>
<evidence type="ECO:0000256" key="1">
    <source>
        <dbReference type="ARBA" id="ARBA00001947"/>
    </source>
</evidence>
<feature type="chain" id="PRO_5042903020" description="Metallo-beta-lactamase domain-containing protein" evidence="5">
    <location>
        <begin position="26"/>
        <end position="348"/>
    </location>
</feature>
<protein>
    <recommendedName>
        <fullName evidence="6">Metallo-beta-lactamase domain-containing protein</fullName>
    </recommendedName>
</protein>
<feature type="domain" description="Metallo-beta-lactamase" evidence="6">
    <location>
        <begin position="110"/>
        <end position="284"/>
    </location>
</feature>
<dbReference type="GO" id="GO:0008800">
    <property type="term" value="F:beta-lactamase activity"/>
    <property type="evidence" value="ECO:0007669"/>
    <property type="project" value="InterPro"/>
</dbReference>
<dbReference type="InterPro" id="IPR051682">
    <property type="entry name" value="Mito_Persulfide_Diox"/>
</dbReference>
<keyword evidence="2" id="KW-0479">Metal-binding</keyword>
<dbReference type="GO" id="GO:0070813">
    <property type="term" value="P:hydrogen sulfide metabolic process"/>
    <property type="evidence" value="ECO:0007669"/>
    <property type="project" value="TreeGrafter"/>
</dbReference>
<accession>A0AAN5YYZ7</accession>
<name>A0AAN5YYZ7_FUSAU</name>
<evidence type="ECO:0000259" key="6">
    <source>
        <dbReference type="SMART" id="SM00849"/>
    </source>
</evidence>
<dbReference type="InterPro" id="IPR001279">
    <property type="entry name" value="Metallo-B-lactamas"/>
</dbReference>
<dbReference type="InterPro" id="IPR001018">
    <property type="entry name" value="Beta-lactamase_class-B_CS"/>
</dbReference>
<comment type="caution">
    <text evidence="7">The sequence shown here is derived from an EMBL/GenBank/DDBJ whole genome shotgun (WGS) entry which is preliminary data.</text>
</comment>
<dbReference type="GO" id="GO:0017001">
    <property type="term" value="P:antibiotic catabolic process"/>
    <property type="evidence" value="ECO:0007669"/>
    <property type="project" value="InterPro"/>
</dbReference>
<dbReference type="Gene3D" id="3.60.15.10">
    <property type="entry name" value="Ribonuclease Z/Hydroxyacylglutathione hydrolase-like"/>
    <property type="match status" value="1"/>
</dbReference>
<dbReference type="GO" id="GO:0008270">
    <property type="term" value="F:zinc ion binding"/>
    <property type="evidence" value="ECO:0007669"/>
    <property type="project" value="InterPro"/>
</dbReference>
<dbReference type="InterPro" id="IPR036866">
    <property type="entry name" value="RibonucZ/Hydroxyglut_hydro"/>
</dbReference>
<keyword evidence="8" id="KW-1185">Reference proteome</keyword>
<sequence>MRFLPSFASASILAFLLDLPAGGYAQANVIGPADFSTWFNITEFPNAQASNVSKYMSEAEATSQPDLFQYFLIRCVDAQKYPAILDGLHPNGFIAPARPFQSLFFVGQSHVSSWAVDTGDGLVIIDTLDNPDEVQKVLLPGLETFGYTGHDIKAVLITHEHSDHYGGAGYLQSTFGMSVYASETAWTIMALTKGTPKKDKLFRDGEQLKIGNTTFHTIATPGHTPGCYSLLFDVYEHSDRHTVGFFGGGGIPSSAEAKSQQVQSFSKFSTVAQRLGADVLLSNHQDQDQSVQNFEIINAHQRGGMYGSHRDNFVNPFVVGVDAYSRYLKVMQTCVRVQAARMNQFLTV</sequence>
<dbReference type="GO" id="GO:0050313">
    <property type="term" value="F:sulfur dioxygenase activity"/>
    <property type="evidence" value="ECO:0007669"/>
    <property type="project" value="TreeGrafter"/>
</dbReference>
<feature type="signal peptide" evidence="5">
    <location>
        <begin position="1"/>
        <end position="25"/>
    </location>
</feature>